<keyword evidence="8" id="KW-0963">Cytoplasm</keyword>
<proteinExistence type="inferred from homology"/>
<dbReference type="GO" id="GO:0005856">
    <property type="term" value="C:cytoskeleton"/>
    <property type="evidence" value="ECO:0007669"/>
    <property type="project" value="UniProtKB-SubCell"/>
</dbReference>
<evidence type="ECO:0000256" key="8">
    <source>
        <dbReference type="ARBA" id="ARBA00022490"/>
    </source>
</evidence>
<dbReference type="InterPro" id="IPR027266">
    <property type="entry name" value="TrmE/GcvT-like"/>
</dbReference>
<evidence type="ECO:0000256" key="10">
    <source>
        <dbReference type="ARBA" id="ARBA00022679"/>
    </source>
</evidence>
<dbReference type="Gene3D" id="6.10.140.70">
    <property type="match status" value="1"/>
</dbReference>
<comment type="catalytic activity">
    <reaction evidence="21">
        <text>N(6)-[(R)-S(8)-aminomethyldihydrolipoyl]-L-lysyl-[protein] + (6S)-5,6,7,8-tetrahydrofolate = N(6)-[(R)-dihydrolipoyl]-L-lysyl-[protein] + (6R)-5,10-methylene-5,6,7,8-tetrahydrofolate + NH4(+)</text>
        <dbReference type="Rhea" id="RHEA:16945"/>
        <dbReference type="Rhea" id="RHEA-COMP:10475"/>
        <dbReference type="Rhea" id="RHEA-COMP:10492"/>
        <dbReference type="ChEBI" id="CHEBI:15636"/>
        <dbReference type="ChEBI" id="CHEBI:28938"/>
        <dbReference type="ChEBI" id="CHEBI:57453"/>
        <dbReference type="ChEBI" id="CHEBI:83100"/>
        <dbReference type="ChEBI" id="CHEBI:83143"/>
        <dbReference type="EC" id="2.1.2.10"/>
    </reaction>
</comment>
<dbReference type="GO" id="GO:0005960">
    <property type="term" value="C:glycine cleavage complex"/>
    <property type="evidence" value="ECO:0007669"/>
    <property type="project" value="InterPro"/>
</dbReference>
<dbReference type="SUPFAM" id="SSF47473">
    <property type="entry name" value="EF-hand"/>
    <property type="match status" value="2"/>
</dbReference>
<feature type="domain" description="WW" evidence="25">
    <location>
        <begin position="877"/>
        <end position="910"/>
    </location>
</feature>
<dbReference type="GO" id="GO:0003779">
    <property type="term" value="F:actin binding"/>
    <property type="evidence" value="ECO:0007669"/>
    <property type="project" value="UniProtKB-KW"/>
</dbReference>
<dbReference type="InterPro" id="IPR000433">
    <property type="entry name" value="Znf_ZZ"/>
</dbReference>
<keyword evidence="23" id="KW-0175">Coiled coil</keyword>
<dbReference type="PANTHER" id="PTHR12268:SF14">
    <property type="entry name" value="DYSTROPHIN-1"/>
    <property type="match status" value="1"/>
</dbReference>
<dbReference type="Gene3D" id="4.10.1250.10">
    <property type="entry name" value="Aminomethyltransferase fragment"/>
    <property type="match status" value="1"/>
</dbReference>
<evidence type="ECO:0000256" key="12">
    <source>
        <dbReference type="ARBA" id="ARBA00022771"/>
    </source>
</evidence>
<dbReference type="FunFam" id="4.10.1250.10:FF:000002">
    <property type="entry name" value="Aminomethyltransferase"/>
    <property type="match status" value="1"/>
</dbReference>
<dbReference type="GO" id="GO:0008270">
    <property type="term" value="F:zinc ion binding"/>
    <property type="evidence" value="ECO:0007669"/>
    <property type="project" value="UniProtKB-KW"/>
</dbReference>
<keyword evidence="12 22" id="KW-0863">Zinc-finger</keyword>
<dbReference type="NCBIfam" id="NF001567">
    <property type="entry name" value="PRK00389.1"/>
    <property type="match status" value="1"/>
</dbReference>
<dbReference type="SUPFAM" id="SSF103025">
    <property type="entry name" value="Folate-binding domain"/>
    <property type="match status" value="1"/>
</dbReference>
<feature type="region of interest" description="Disordered" evidence="24">
    <location>
        <begin position="692"/>
        <end position="724"/>
    </location>
</feature>
<evidence type="ECO:0000256" key="17">
    <source>
        <dbReference type="ARBA" id="ARBA00023136"/>
    </source>
</evidence>
<dbReference type="Pfam" id="PF08669">
    <property type="entry name" value="GCV_T_C"/>
    <property type="match status" value="1"/>
</dbReference>
<evidence type="ECO:0000313" key="27">
    <source>
        <dbReference type="EMBL" id="CAF3706255.1"/>
    </source>
</evidence>
<protein>
    <recommendedName>
        <fullName evidence="6">aminomethyltransferase</fullName>
        <ecNumber evidence="6">2.1.2.10</ecNumber>
    </recommendedName>
    <alternativeName>
        <fullName evidence="20">Glycine cleavage system T protein</fullName>
    </alternativeName>
</protein>
<dbReference type="EC" id="2.1.2.10" evidence="6"/>
<dbReference type="InterPro" id="IPR050774">
    <property type="entry name" value="KCMF1/Dystrophin"/>
</dbReference>
<keyword evidence="7" id="KW-1003">Cell membrane</keyword>
<evidence type="ECO:0000256" key="11">
    <source>
        <dbReference type="ARBA" id="ARBA00022723"/>
    </source>
</evidence>
<dbReference type="GO" id="GO:0008483">
    <property type="term" value="F:transaminase activity"/>
    <property type="evidence" value="ECO:0007669"/>
    <property type="project" value="UniProtKB-KW"/>
</dbReference>
<dbReference type="InterPro" id="IPR036020">
    <property type="entry name" value="WW_dom_sf"/>
</dbReference>
<feature type="domain" description="ZZ-type" evidence="26">
    <location>
        <begin position="1134"/>
        <end position="1190"/>
    </location>
</feature>
<dbReference type="InterPro" id="IPR006223">
    <property type="entry name" value="GcvT"/>
</dbReference>
<dbReference type="Gene3D" id="1.10.238.10">
    <property type="entry name" value="EF-hand"/>
    <property type="match status" value="2"/>
</dbReference>
<keyword evidence="18" id="KW-0009">Actin-binding</keyword>
<evidence type="ECO:0000259" key="25">
    <source>
        <dbReference type="PROSITE" id="PS50020"/>
    </source>
</evidence>
<evidence type="ECO:0000313" key="28">
    <source>
        <dbReference type="Proteomes" id="UP000663836"/>
    </source>
</evidence>
<evidence type="ECO:0000256" key="15">
    <source>
        <dbReference type="ARBA" id="ARBA00022946"/>
    </source>
</evidence>
<dbReference type="InterPro" id="IPR011992">
    <property type="entry name" value="EF-hand-dom_pair"/>
</dbReference>
<evidence type="ECO:0000256" key="2">
    <source>
        <dbReference type="ARBA" id="ARBA00004245"/>
    </source>
</evidence>
<feature type="coiled-coil region" evidence="23">
    <location>
        <begin position="543"/>
        <end position="657"/>
    </location>
</feature>
<dbReference type="GO" id="GO:0045202">
    <property type="term" value="C:synapse"/>
    <property type="evidence" value="ECO:0007669"/>
    <property type="project" value="GOC"/>
</dbReference>
<dbReference type="PROSITE" id="PS01159">
    <property type="entry name" value="WW_DOMAIN_1"/>
    <property type="match status" value="1"/>
</dbReference>
<evidence type="ECO:0000256" key="18">
    <source>
        <dbReference type="ARBA" id="ARBA00023203"/>
    </source>
</evidence>
<feature type="coiled-coil region" evidence="23">
    <location>
        <begin position="1300"/>
        <end position="1402"/>
    </location>
</feature>
<evidence type="ECO:0000256" key="3">
    <source>
        <dbReference type="ARBA" id="ARBA00004278"/>
    </source>
</evidence>
<dbReference type="GO" id="GO:0004047">
    <property type="term" value="F:aminomethyltransferase activity"/>
    <property type="evidence" value="ECO:0007669"/>
    <property type="project" value="UniProtKB-EC"/>
</dbReference>
<evidence type="ECO:0000256" key="14">
    <source>
        <dbReference type="ARBA" id="ARBA00022837"/>
    </source>
</evidence>
<evidence type="ECO:0000256" key="19">
    <source>
        <dbReference type="ARBA" id="ARBA00023212"/>
    </source>
</evidence>
<dbReference type="Pfam" id="PF09068">
    <property type="entry name" value="EF-hand_2"/>
    <property type="match status" value="1"/>
</dbReference>
<evidence type="ECO:0000256" key="5">
    <source>
        <dbReference type="ARBA" id="ARBA00011690"/>
    </source>
</evidence>
<feature type="coiled-coil region" evidence="23">
    <location>
        <begin position="251"/>
        <end position="278"/>
    </location>
</feature>
<dbReference type="SUPFAM" id="SSF57850">
    <property type="entry name" value="RING/U-box"/>
    <property type="match status" value="1"/>
</dbReference>
<dbReference type="InterPro" id="IPR015154">
    <property type="entry name" value="EF-hand_dom_typ2"/>
</dbReference>
<dbReference type="Gene3D" id="1.20.58.60">
    <property type="match status" value="1"/>
</dbReference>
<dbReference type="GO" id="GO:0016010">
    <property type="term" value="C:dystrophin-associated glycoprotein complex"/>
    <property type="evidence" value="ECO:0007669"/>
    <property type="project" value="UniProtKB-ARBA"/>
</dbReference>
<dbReference type="GO" id="GO:0042383">
    <property type="term" value="C:sarcolemma"/>
    <property type="evidence" value="ECO:0007669"/>
    <property type="project" value="UniProtKB-SubCell"/>
</dbReference>
<dbReference type="InterPro" id="IPR043145">
    <property type="entry name" value="Znf_ZZ_sf"/>
</dbReference>
<accession>A0A818V2F6</accession>
<dbReference type="InterPro" id="IPR015153">
    <property type="entry name" value="EF-hand_dom_typ1"/>
</dbReference>
<gene>
    <name evidence="27" type="ORF">JBS370_LOCUS9837</name>
</gene>
<name>A0A818V2F6_9BILA</name>
<evidence type="ECO:0000256" key="20">
    <source>
        <dbReference type="ARBA" id="ARBA00031395"/>
    </source>
</evidence>
<dbReference type="Gene3D" id="2.40.30.110">
    <property type="entry name" value="Aminomethyltransferase beta-barrel domains"/>
    <property type="match status" value="1"/>
</dbReference>
<feature type="coiled-coil region" evidence="23">
    <location>
        <begin position="757"/>
        <end position="784"/>
    </location>
</feature>
<dbReference type="Gene3D" id="3.30.60.90">
    <property type="match status" value="1"/>
</dbReference>
<evidence type="ECO:0000256" key="9">
    <source>
        <dbReference type="ARBA" id="ARBA00022576"/>
    </source>
</evidence>
<dbReference type="Pfam" id="PF00569">
    <property type="entry name" value="ZZ"/>
    <property type="match status" value="1"/>
</dbReference>
<dbReference type="SUPFAM" id="SSF51045">
    <property type="entry name" value="WW domain"/>
    <property type="match status" value="1"/>
</dbReference>
<dbReference type="SUPFAM" id="SSF101790">
    <property type="entry name" value="Aminomethyltransferase beta-barrel domain"/>
    <property type="match status" value="1"/>
</dbReference>
<dbReference type="PANTHER" id="PTHR12268">
    <property type="entry name" value="E3 UBIQUITIN-PROTEIN LIGASE KCMF1"/>
    <property type="match status" value="1"/>
</dbReference>
<comment type="subunit">
    <text evidence="5">The glycine cleavage system is composed of four proteins: P, T, L and H.</text>
</comment>
<dbReference type="InterPro" id="IPR013977">
    <property type="entry name" value="GcvT_C"/>
</dbReference>
<dbReference type="Proteomes" id="UP000663836">
    <property type="component" value="Unassembled WGS sequence"/>
</dbReference>
<dbReference type="GO" id="GO:0006546">
    <property type="term" value="P:glycine catabolic process"/>
    <property type="evidence" value="ECO:0007669"/>
    <property type="project" value="InterPro"/>
</dbReference>
<dbReference type="GO" id="GO:0005739">
    <property type="term" value="C:mitochondrion"/>
    <property type="evidence" value="ECO:0007669"/>
    <property type="project" value="UniProtKB-SubCell"/>
</dbReference>
<organism evidence="27 28">
    <name type="scientific">Rotaria sordida</name>
    <dbReference type="NCBI Taxonomy" id="392033"/>
    <lineage>
        <taxon>Eukaryota</taxon>
        <taxon>Metazoa</taxon>
        <taxon>Spiralia</taxon>
        <taxon>Gnathifera</taxon>
        <taxon>Rotifera</taxon>
        <taxon>Eurotatoria</taxon>
        <taxon>Bdelloidea</taxon>
        <taxon>Philodinida</taxon>
        <taxon>Philodinidae</taxon>
        <taxon>Rotaria</taxon>
    </lineage>
</organism>
<keyword evidence="9" id="KW-0032">Aminotransferase</keyword>
<dbReference type="EMBL" id="CAJOBD010000687">
    <property type="protein sequence ID" value="CAF3706255.1"/>
    <property type="molecule type" value="Genomic_DNA"/>
</dbReference>
<evidence type="ECO:0000256" key="7">
    <source>
        <dbReference type="ARBA" id="ARBA00022475"/>
    </source>
</evidence>
<dbReference type="SMART" id="SM00456">
    <property type="entry name" value="WW"/>
    <property type="match status" value="1"/>
</dbReference>
<keyword evidence="17" id="KW-0472">Membrane</keyword>
<dbReference type="NCBIfam" id="TIGR00528">
    <property type="entry name" value="gcvT"/>
    <property type="match status" value="1"/>
</dbReference>
<evidence type="ECO:0000256" key="6">
    <source>
        <dbReference type="ARBA" id="ARBA00012616"/>
    </source>
</evidence>
<keyword evidence="11" id="KW-0479">Metal-binding</keyword>
<dbReference type="SUPFAM" id="SSF46966">
    <property type="entry name" value="Spectrin repeat"/>
    <property type="match status" value="1"/>
</dbReference>
<dbReference type="Pfam" id="PF09069">
    <property type="entry name" value="EF-hand_3"/>
    <property type="match status" value="1"/>
</dbReference>
<dbReference type="Pfam" id="PF01571">
    <property type="entry name" value="GCV_T"/>
    <property type="match status" value="1"/>
</dbReference>
<dbReference type="InterPro" id="IPR001202">
    <property type="entry name" value="WW_dom"/>
</dbReference>
<dbReference type="FunFam" id="3.30.70.1400:FF:000001">
    <property type="entry name" value="Aminomethyltransferase"/>
    <property type="match status" value="1"/>
</dbReference>
<evidence type="ECO:0000256" key="16">
    <source>
        <dbReference type="ARBA" id="ARBA00023128"/>
    </source>
</evidence>
<dbReference type="Gene3D" id="3.30.1360.120">
    <property type="entry name" value="Probable tRNA modification gtpase trme, domain 1"/>
    <property type="match status" value="1"/>
</dbReference>
<keyword evidence="19" id="KW-0206">Cytoskeleton</keyword>
<comment type="caution">
    <text evidence="27">The sequence shown here is derived from an EMBL/GenBank/DDBJ whole genome shotgun (WGS) entry which is preliminary data.</text>
</comment>
<evidence type="ECO:0000256" key="13">
    <source>
        <dbReference type="ARBA" id="ARBA00022833"/>
    </source>
</evidence>
<dbReference type="PROSITE" id="PS50020">
    <property type="entry name" value="WW_DOMAIN_2"/>
    <property type="match status" value="1"/>
</dbReference>
<evidence type="ECO:0000256" key="23">
    <source>
        <dbReference type="SAM" id="Coils"/>
    </source>
</evidence>
<dbReference type="PROSITE" id="PS50135">
    <property type="entry name" value="ZF_ZZ_2"/>
    <property type="match status" value="1"/>
</dbReference>
<evidence type="ECO:0000256" key="4">
    <source>
        <dbReference type="ARBA" id="ARBA00008609"/>
    </source>
</evidence>
<comment type="similarity">
    <text evidence="4">Belongs to the GcvT family.</text>
</comment>
<evidence type="ECO:0000259" key="26">
    <source>
        <dbReference type="PROSITE" id="PS50135"/>
    </source>
</evidence>
<dbReference type="GO" id="GO:0099536">
    <property type="term" value="P:synaptic signaling"/>
    <property type="evidence" value="ECO:0007669"/>
    <property type="project" value="TreeGrafter"/>
</dbReference>
<dbReference type="CDD" id="cd00201">
    <property type="entry name" value="WW"/>
    <property type="match status" value="1"/>
</dbReference>
<reference evidence="27" key="1">
    <citation type="submission" date="2021-02" db="EMBL/GenBank/DDBJ databases">
        <authorList>
            <person name="Nowell W R."/>
        </authorList>
    </citation>
    <scope>NUCLEOTIDE SEQUENCE</scope>
</reference>
<evidence type="ECO:0000256" key="1">
    <source>
        <dbReference type="ARBA" id="ARBA00004173"/>
    </source>
</evidence>
<evidence type="ECO:0000256" key="24">
    <source>
        <dbReference type="SAM" id="MobiDB-lite"/>
    </source>
</evidence>
<keyword evidence="10" id="KW-0808">Transferase</keyword>
<dbReference type="InterPro" id="IPR029043">
    <property type="entry name" value="GcvT/YgfZ_C"/>
</dbReference>
<sequence>MKKIEDQPYDFILCIQKLLSSISTLRKYLLNLNDIEQNTSIQIKKLKAIKDTIISLTPAIETASQLHPTSTLVKHLSNEYLRLYNDYKKHYSLTMVNTVIFKEYKQSIEDLSVWLTSTNTNLQQVLQSVNKQQTLSIIKNLDELNKYKLLLERATILYQTMAVDLPDIQAQEMMNEIIHIKEQWQILIDRLNIFNERNSSSESVNLMNPQVSNYLTKENQILVQSIENLLALGTQLINQQEKIKVNTLSDNNQFLSQIKECEAEINRVKNLLDNTTTTTEEINHSLIEQLTTLATSITTIHIQLENYTEQQCRFLLELDSFIDWLKKFTDESKTMDNQTIQLVLNERQKYFDELIKYNQQNDFEIKEKIQYLIHMWTKLSSMITDSSNIVTTQLPSAIPLLSSSSSCAIENQHNLLEQAQNLLNTIVQLGNRQEIEQHKHNIQSFLTHYKDLQVSDLNSILSDATYNELANRQLILQQMLIDTSHIDHLRINFVTHFHTENNAITATNEIITLIDKYPKEMTSQIRQWLNEQQRNHIVVPLTNDDILKNIDDFEKYLNELEENFLQYQQNENNQMKLKKLIQQIENRPNLSENLINDNKQRIEYLQKRFVKIKKQIDDIRKNNQLIKTNIDHTINNIDILIKNIRNIEEQIQNNVKQPMHDYEKLILDCQRIISELNQNLRTQVEEAINSGKRLYTSNNKDSHNVESTDDTGGSSLPSSPIKKPSDLTLRKVRRHVLQLTQHWKNANNNIQYRLNVLKRAQTAVEELRRKCDRLHAHLLEIELAYAHKPQIKALNTEQVPAEIEQAKHLLATLMSCKTSIDDIQQSAQTVETEYDIHVTNRAQELHQRWEHSVTSVSQRIQSLQDSIKNTTSDIYSSSVEYPWQRAIALNKIPYYINHSDQTTSWDHPKMHELMQSFANFNDIRFSAYRTAMKLRTLQKRLCLDLTLLNNIISVFDENEIIDSLNKTIDIIDVLDYLQKIFDKTSIEYPQLINIICTVDLTLNWLLNIYDTNRTGSIRLLSMKIALALLSRGNIEEKYRYIFSLVAYEKDGQNVLDRHRLSILFQQAIVIPKQLGEVAAFGGSSVEPSVQSCFEYAHDPDVITVDDFLEWVKLEPQSLVWLPVLHRLAASEIAKHEARCNICKIYPILGFRYRSLRHFNCDICQNCFFSGKQTKIFKMVDPLQEYYTETTSSEDIRDFFRIFKNKLCTKHRKNPKLGYLPLPHVFDNTLSTNEQQILPSPLLLSSTTTPSKPDIEIIQQISPLMESDDEHSIIAQHCRNLNNASYKSPNIVTYTSSPCSISLDNDERAELEAIIRDLEDENHLLQDEYERLCQEHREKSLIINQQQEQLQLDNKQLDIYNERNILREAKQLRQHKIKLEQRMKILEEHNKQLGKQLKRSKQLLHKESPVHTMRRSNVERQPNLMTIDNLFHMADDINRAIGDLVTVITEPQSTTSSNYYQQIMSRFLTQNLINRGRLIFQCRGIALSSLKGNNKTKEVSTPPNTANVQASKKTALYDFHLNNSGRMVNFCGWTLPVQYSASVIQSHLYTRSNASIFDVSHMLQIHVKGSDRIRFFEKLIVSDLENLPENSACLTLYTNDRGGILDDLIVTKTSEGYLFVVSNAGRAIQDLAHLQSQLEKAKRQGLDVDIEVLSNQALLALQGPRSAEVLQPYLPSSLDLSKFYFMQTRLTNFDNDSSIPCRINRSGYTGEDGFEISISNVNAERVLKSLLSSGIAQMAGLGARDSLRLEAGLCLYGNDIDEQTTPVEADLTWTIGKRRRQLADFPGAKIILEQLEKGASRKRIGIKSSGSCPRSGAEIRNDRDDKSRVIGKVTSGCPSPSLKLINIGMAYVETPFAKVGNKVNVNIRNRTVEAEIVKMPFVPAQYYKAPISKKKK</sequence>
<evidence type="ECO:0000256" key="21">
    <source>
        <dbReference type="ARBA" id="ARBA00047665"/>
    </source>
</evidence>
<dbReference type="Gene3D" id="3.30.70.1400">
    <property type="entry name" value="Aminomethyltransferase beta-barrel domains"/>
    <property type="match status" value="1"/>
</dbReference>
<keyword evidence="15" id="KW-0809">Transit peptide</keyword>
<dbReference type="Gene3D" id="2.20.70.10">
    <property type="match status" value="1"/>
</dbReference>
<comment type="subcellular location">
    <subcellularLocation>
        <location evidence="3">Cell membrane</location>
        <location evidence="3">Sarcolemma</location>
        <topology evidence="3">Peripheral membrane protein</topology>
        <orientation evidence="3">Cytoplasmic side</orientation>
    </subcellularLocation>
    <subcellularLocation>
        <location evidence="2">Cytoplasm</location>
        <location evidence="2">Cytoskeleton</location>
    </subcellularLocation>
    <subcellularLocation>
        <location evidence="1">Mitochondrion</location>
    </subcellularLocation>
</comment>
<keyword evidence="16" id="KW-0496">Mitochondrion</keyword>
<keyword evidence="13" id="KW-0862">Zinc</keyword>
<evidence type="ECO:0000256" key="22">
    <source>
        <dbReference type="PROSITE-ProRule" id="PRU00228"/>
    </source>
</evidence>
<dbReference type="SMART" id="SM00291">
    <property type="entry name" value="ZnF_ZZ"/>
    <property type="match status" value="1"/>
</dbReference>
<dbReference type="InterPro" id="IPR006222">
    <property type="entry name" value="GCVT_N"/>
</dbReference>
<keyword evidence="14" id="KW-0106">Calcium</keyword>